<evidence type="ECO:0000313" key="4">
    <source>
        <dbReference type="Proteomes" id="UP000050996"/>
    </source>
</evidence>
<sequence length="461" mass="51291">MAKLFRVLIEKNRLSAKIELIEKSEEDLSLTYEELIRFLNEEKIIFGIKEDVVKEISTQPLSISYPIIIAEGFPPKEGVDAYLLDEVQSEKREKREKFNFRNVIQIPSVKAGQTLATIIPPTPGTTGTDVTGRMIPAKNGKPLKIRPGKNVILNGSTFYSTSDGQLSLTDKMISVNPVYEVNGDLDLKTGNIDFIGNVVIRGNVPSGYEVKAGGDIKIFGLVEAAAIYAEGNIVISGGVSGSHKGSLIANGNIQAAYLNQADVQAEQDVFVENSILHSKIQAGGSLYCRKALIIGGVLSVGRDLHIKEVGNRLFTKTDIRAGADLQLVEKENELHKEKKELNENLKKLINIEQKLLQIGKIKGALSEEHKAIILKQRVTKDHINQRLKEIDEEIERLAIEMNEKHDSSIYIYENVFPNTTLHFGKYAMQIQKKHTNCRYYFSNGEIVSESCISNKLLLQST</sequence>
<evidence type="ECO:0000259" key="2">
    <source>
        <dbReference type="Pfam" id="PF20250"/>
    </source>
</evidence>
<dbReference type="EMBL" id="LJIX01000006">
    <property type="protein sequence ID" value="KQL19137.1"/>
    <property type="molecule type" value="Genomic_DNA"/>
</dbReference>
<organism evidence="3 4">
    <name type="scientific">Cytobacillus solani</name>
    <dbReference type="NCBI Taxonomy" id="1637975"/>
    <lineage>
        <taxon>Bacteria</taxon>
        <taxon>Bacillati</taxon>
        <taxon>Bacillota</taxon>
        <taxon>Bacilli</taxon>
        <taxon>Bacillales</taxon>
        <taxon>Bacillaceae</taxon>
        <taxon>Cytobacillus</taxon>
    </lineage>
</organism>
<dbReference type="STRING" id="1637975.AN957_11460"/>
<comment type="caution">
    <text evidence="3">The sequence shown here is derived from an EMBL/GenBank/DDBJ whole genome shotgun (WGS) entry which is preliminary data.</text>
</comment>
<dbReference type="InterPro" id="IPR046865">
    <property type="entry name" value="FapA_b_solenoid"/>
</dbReference>
<proteinExistence type="predicted"/>
<dbReference type="Pfam" id="PF20250">
    <property type="entry name" value="FapA_N"/>
    <property type="match status" value="1"/>
</dbReference>
<keyword evidence="1" id="KW-0175">Coiled coil</keyword>
<dbReference type="InterPro" id="IPR046866">
    <property type="entry name" value="FapA_N"/>
</dbReference>
<gene>
    <name evidence="3" type="ORF">AN957_11460</name>
</gene>
<reference evidence="3 4" key="1">
    <citation type="submission" date="2015-09" db="EMBL/GenBank/DDBJ databases">
        <title>Genome sequencing project for genomic taxonomy and phylogenomics of Bacillus-like bacteria.</title>
        <authorList>
            <person name="Liu B."/>
            <person name="Wang J."/>
            <person name="Zhu Y."/>
            <person name="Liu G."/>
            <person name="Chen Q."/>
            <person name="Chen Z."/>
            <person name="Lan J."/>
            <person name="Che J."/>
            <person name="Ge C."/>
            <person name="Shi H."/>
            <person name="Pan Z."/>
            <person name="Liu X."/>
        </authorList>
    </citation>
    <scope>NUCLEOTIDE SEQUENCE [LARGE SCALE GENOMIC DNA]</scope>
    <source>
        <strain evidence="3 4">FJAT-18043</strain>
    </source>
</reference>
<evidence type="ECO:0000313" key="3">
    <source>
        <dbReference type="EMBL" id="KQL19137.1"/>
    </source>
</evidence>
<dbReference type="RefSeq" id="WP_053475687.1">
    <property type="nucleotide sequence ID" value="NZ_CP041305.1"/>
</dbReference>
<dbReference type="Pfam" id="PF03961">
    <property type="entry name" value="FapA"/>
    <property type="match status" value="1"/>
</dbReference>
<dbReference type="PANTHER" id="PTHR38032:SF1">
    <property type="entry name" value="RNA-BINDING PROTEIN KHPB N-TERMINAL DOMAIN-CONTAINING PROTEIN"/>
    <property type="match status" value="1"/>
</dbReference>
<feature type="domain" description="Flagellar Assembly Protein A N-terminal region" evidence="2">
    <location>
        <begin position="6"/>
        <end position="170"/>
    </location>
</feature>
<dbReference type="InterPro" id="IPR005646">
    <property type="entry name" value="FapA"/>
</dbReference>
<accession>A0A0Q3QM39</accession>
<protein>
    <recommendedName>
        <fullName evidence="2">Flagellar Assembly Protein A N-terminal region domain-containing protein</fullName>
    </recommendedName>
</protein>
<name>A0A0Q3QM39_9BACI</name>
<feature type="coiled-coil region" evidence="1">
    <location>
        <begin position="320"/>
        <end position="407"/>
    </location>
</feature>
<keyword evidence="4" id="KW-1185">Reference proteome</keyword>
<dbReference type="PATRIC" id="fig|1637975.4.peg.2087"/>
<dbReference type="PANTHER" id="PTHR38032">
    <property type="entry name" value="POLYMERASE-RELATED"/>
    <property type="match status" value="1"/>
</dbReference>
<dbReference type="Proteomes" id="UP000050996">
    <property type="component" value="Unassembled WGS sequence"/>
</dbReference>
<evidence type="ECO:0000256" key="1">
    <source>
        <dbReference type="SAM" id="Coils"/>
    </source>
</evidence>
<dbReference type="AlphaFoldDB" id="A0A0Q3QM39"/>